<gene>
    <name evidence="1" type="ORF">AB675_103</name>
</gene>
<proteinExistence type="predicted"/>
<sequence>MSSPTATKLQVLEAAVVFLSARVKKVVEADVVHGNVAIGNRTQRATGNMVQSMKNNMLIAIMEDLEAILREENFAAYFEELMAKAEQLNQVPDIKQEPNPEI</sequence>
<dbReference type="Proteomes" id="UP000038010">
    <property type="component" value="Unassembled WGS sequence"/>
</dbReference>
<keyword evidence="2" id="KW-1185">Reference proteome</keyword>
<organism evidence="1 2">
    <name type="scientific">Cyphellophora attinorum</name>
    <dbReference type="NCBI Taxonomy" id="1664694"/>
    <lineage>
        <taxon>Eukaryota</taxon>
        <taxon>Fungi</taxon>
        <taxon>Dikarya</taxon>
        <taxon>Ascomycota</taxon>
        <taxon>Pezizomycotina</taxon>
        <taxon>Eurotiomycetes</taxon>
        <taxon>Chaetothyriomycetidae</taxon>
        <taxon>Chaetothyriales</taxon>
        <taxon>Cyphellophoraceae</taxon>
        <taxon>Cyphellophora</taxon>
    </lineage>
</organism>
<dbReference type="VEuPathDB" id="FungiDB:AB675_103"/>
<dbReference type="RefSeq" id="XP_017997695.1">
    <property type="nucleotide sequence ID" value="XM_018139168.1"/>
</dbReference>
<dbReference type="GeneID" id="28730941"/>
<evidence type="ECO:0000313" key="2">
    <source>
        <dbReference type="Proteomes" id="UP000038010"/>
    </source>
</evidence>
<protein>
    <submittedName>
        <fullName evidence="1">Uncharacterized protein</fullName>
    </submittedName>
</protein>
<comment type="caution">
    <text evidence="1">The sequence shown here is derived from an EMBL/GenBank/DDBJ whole genome shotgun (WGS) entry which is preliminary data.</text>
</comment>
<dbReference type="AlphaFoldDB" id="A0A0N1HQG0"/>
<accession>A0A0N1HQG0</accession>
<reference evidence="1 2" key="1">
    <citation type="submission" date="2015-06" db="EMBL/GenBank/DDBJ databases">
        <title>Draft genome of the ant-associated black yeast Phialophora attae CBS 131958.</title>
        <authorList>
            <person name="Moreno L.F."/>
            <person name="Stielow B.J."/>
            <person name="de Hoog S."/>
            <person name="Vicente V.A."/>
            <person name="Weiss V.A."/>
            <person name="de Vries M."/>
            <person name="Cruz L.M."/>
            <person name="Souza E.M."/>
        </authorList>
    </citation>
    <scope>NUCLEOTIDE SEQUENCE [LARGE SCALE GENOMIC DNA]</scope>
    <source>
        <strain evidence="1 2">CBS 131958</strain>
    </source>
</reference>
<name>A0A0N1HQG0_9EURO</name>
<dbReference type="EMBL" id="LFJN01000022">
    <property type="protein sequence ID" value="KPI37732.1"/>
    <property type="molecule type" value="Genomic_DNA"/>
</dbReference>
<evidence type="ECO:0000313" key="1">
    <source>
        <dbReference type="EMBL" id="KPI37732.1"/>
    </source>
</evidence>